<dbReference type="InterPro" id="IPR053171">
    <property type="entry name" value="Viral_Tip_Attach_Protein"/>
</dbReference>
<protein>
    <submittedName>
        <fullName evidence="3">Uncharacterized protein</fullName>
    </submittedName>
</protein>
<name>A0A1W0CCY4_9NEIS</name>
<dbReference type="Proteomes" id="UP000192721">
    <property type="component" value="Unassembled WGS sequence"/>
</dbReference>
<feature type="domain" description="Tip attachment protein J" evidence="1">
    <location>
        <begin position="481"/>
        <end position="628"/>
    </location>
</feature>
<dbReference type="PANTHER" id="PTHR36251">
    <property type="entry name" value="FELS-1 PROPHAGE HOST SPECIFICITY PROTEIN-RELATED"/>
    <property type="match status" value="1"/>
</dbReference>
<dbReference type="InterPro" id="IPR013783">
    <property type="entry name" value="Ig-like_fold"/>
</dbReference>
<evidence type="ECO:0000259" key="1">
    <source>
        <dbReference type="Pfam" id="PF13550"/>
    </source>
</evidence>
<dbReference type="InterPro" id="IPR032876">
    <property type="entry name" value="J_dom"/>
</dbReference>
<evidence type="ECO:0000313" key="4">
    <source>
        <dbReference type="Proteomes" id="UP000192721"/>
    </source>
</evidence>
<dbReference type="Pfam" id="PF24801">
    <property type="entry name" value="FNIII-A_GpJ"/>
    <property type="match status" value="1"/>
</dbReference>
<reference evidence="3 4" key="1">
    <citation type="submission" date="2017-02" db="EMBL/GenBank/DDBJ databases">
        <title>Chromobacterium haemolyticum H5244.</title>
        <authorList>
            <person name="Gulvik C.A."/>
        </authorList>
    </citation>
    <scope>NUCLEOTIDE SEQUENCE [LARGE SCALE GENOMIC DNA]</scope>
    <source>
        <strain evidence="3 4">H5244</strain>
    </source>
</reference>
<dbReference type="InterPro" id="IPR055385">
    <property type="entry name" value="GpJ_HDII-ins2"/>
</dbReference>
<proteinExistence type="predicted"/>
<comment type="caution">
    <text evidence="3">The sequence shown here is derived from an EMBL/GenBank/DDBJ whole genome shotgun (WGS) entry which is preliminary data.</text>
</comment>
<dbReference type="NCBIfam" id="NF040662">
    <property type="entry name" value="attach_TipJ_rel"/>
    <property type="match status" value="1"/>
</dbReference>
<dbReference type="Pfam" id="PF13550">
    <property type="entry name" value="Phage-tail_3"/>
    <property type="match status" value="1"/>
</dbReference>
<feature type="domain" description="Tip attachment protein J HDII-ins2" evidence="2">
    <location>
        <begin position="249"/>
        <end position="372"/>
    </location>
</feature>
<dbReference type="RefSeq" id="WP_179140849.1">
    <property type="nucleotide sequence ID" value="NZ_MUKV01000045.1"/>
</dbReference>
<dbReference type="Gene3D" id="2.60.40.10">
    <property type="entry name" value="Immunoglobulins"/>
    <property type="match status" value="1"/>
</dbReference>
<organism evidence="3 4">
    <name type="scientific">Chromobacterium haemolyticum</name>
    <dbReference type="NCBI Taxonomy" id="394935"/>
    <lineage>
        <taxon>Bacteria</taxon>
        <taxon>Pseudomonadati</taxon>
        <taxon>Pseudomonadota</taxon>
        <taxon>Betaproteobacteria</taxon>
        <taxon>Neisseriales</taxon>
        <taxon>Chromobacteriaceae</taxon>
        <taxon>Chromobacterium</taxon>
    </lineage>
</organism>
<evidence type="ECO:0000313" key="3">
    <source>
        <dbReference type="EMBL" id="OQS32599.1"/>
    </source>
</evidence>
<dbReference type="EMBL" id="MUKV01000045">
    <property type="protein sequence ID" value="OQS32599.1"/>
    <property type="molecule type" value="Genomic_DNA"/>
</dbReference>
<dbReference type="PANTHER" id="PTHR36251:SF2">
    <property type="entry name" value="GIFSY-2 PROPHAGE HOST SPECIFICITY PROTEIN J, PHAGE LAMBDA"/>
    <property type="match status" value="1"/>
</dbReference>
<accession>A0A1W0CCY4</accession>
<sequence>MAVNDLPRLVNLPHPLTGAGRQVAYLPFQRNETLGGYLKRCQIEVAPGPLSVLINHRQVSDWRKYRLRQGDYIEIRAIVRGGGGGKLLRTVAMIALVLVAPQLGTMLSTTLGISATTGAALVLIGGSLLVNALLPPPMPQIGGLSGDAGKISPTYALSGARNQARQFAPMPLVIGRHKVVPDLAGKPFTEFVGQDQYLYQTYHFGLQSDLALEDFRIGDTSLSSYQDVQLVHADAAGKLPAIFGNVNSETGREVRAVDGWVVRSLPRDTIAIGVDLQGVAYYGNDQGGIDARNISCEIQYRRLPDGGWQAYGGDKYGQYVLPGNGTNPVRRTLYHELPLGQYELRIRKTSGDVNSAREKNDFAMASLRSYRNDQTDYTGQRRVALKVRASSQLNGVVDQLSAVAAAACPVWTGSGWEVRHTTNPAWWFLWFGRGGFDAKGRRLYGAGLPDGRIELEAIKAWAAWCDAKKLSVSMVLDRECSTSDVLNQIARCGRGRYTWQTGRLGVIWDAADLPVTAVFGPSNIRAGSFRIEYANEKTADEVIVNFVNPEKGFQADQVRVAVPGVLSPTNPVSLDFVGCCNAEMAGREANLIAASQIHHRRRVSWESDIEGLVATRGDVVLLSHDLASWSYSGRLLGGSRGRLLLDKAVPLGANAWVGVRFPDGRYSTYRVRGGAGESDALELRDLIPADDAGGALPVPDESDAVPYDWMWFYDVGAQPGRRVKIVDVKPSGDNVRFIAIDDVPAYYTAENGDVAGGGGAITLPPALGYLRLSESSRLTGDGRRVAEVSAVWPTLRGAVSYELKHRRVGGAWSVVVLSDSSYSWVVDPADIEVMVTATLANGRASAPVFAALTVRGHTLPPAAATAFVAAGEGGQISLRWLYPDRPDLRGAQLFASMDGGNWLKLVDLAFPTSSWVHVGLMAGTVVRYQLRVVDTWGNVGAAVEARAEVERNPAVILDQLKGGLTSEQLQQSLREPLERLPDIQSGVDSLIEANLHQLLTADELHKTQGENYAFAKRELRAVSDGLRQEATDRLLLAAKVGENEAGLAEEKTARATADEALSRDVSALKAETGENKAAILDESTVRTEQNKAMAETVSALTSTVKGQTSTIKEVSRVVDGVLAEKVLKVAAGDKIAGFGLRADAHGSAVDFLADRFAISLPDGSGSRQTFVLGSVNGRPTLVLAGDLVADGSLVGRRVLVEGSVDAAQINSRGLTIRDMAGNIVADMNGMGAAFIKGQLKVGQIDTRGMTIKNDSGAVVVDMSGMDAAYIRNLQVDTMQIKGEAVTKADTRTISSSGYVNSFDYNFHFYCSDSGTMLVFAELPPPLNKGSVLYARDRVISGEGQSALIVLNVSAGETVRVGCRGVPQSQSIASIRYGCVLFRR</sequence>
<gene>
    <name evidence="3" type="ORF">B0T45_21595</name>
</gene>
<evidence type="ECO:0000259" key="2">
    <source>
        <dbReference type="Pfam" id="PF24801"/>
    </source>
</evidence>